<protein>
    <submittedName>
        <fullName evidence="1">Uncharacterized protein</fullName>
    </submittedName>
</protein>
<evidence type="ECO:0000313" key="1">
    <source>
        <dbReference type="EMBL" id="MBA4543117.1"/>
    </source>
</evidence>
<dbReference type="EMBL" id="JACEIP010000012">
    <property type="protein sequence ID" value="MBA4543117.1"/>
    <property type="molecule type" value="Genomic_DNA"/>
</dbReference>
<comment type="caution">
    <text evidence="1">The sequence shown here is derived from an EMBL/GenBank/DDBJ whole genome shotgun (WGS) entry which is preliminary data.</text>
</comment>
<proteinExistence type="predicted"/>
<organism evidence="1 2">
    <name type="scientific">Thermoactinomyces daqus</name>
    <dbReference type="NCBI Taxonomy" id="1329516"/>
    <lineage>
        <taxon>Bacteria</taxon>
        <taxon>Bacillati</taxon>
        <taxon>Bacillota</taxon>
        <taxon>Bacilli</taxon>
        <taxon>Bacillales</taxon>
        <taxon>Thermoactinomycetaceae</taxon>
        <taxon>Thermoactinomyces</taxon>
    </lineage>
</organism>
<dbReference type="AlphaFoldDB" id="A0A7W2AHD5"/>
<sequence>MNDNEKYVVNIHCNQCGEHFILKGRMRKGKLETGFKRCLCDNTGDFEIHKEPYLP</sequence>
<evidence type="ECO:0000313" key="2">
    <source>
        <dbReference type="Proteomes" id="UP000530514"/>
    </source>
</evidence>
<dbReference type="RefSeq" id="WP_181735418.1">
    <property type="nucleotide sequence ID" value="NZ_JACEIP010000012.1"/>
</dbReference>
<reference evidence="1 2" key="1">
    <citation type="submission" date="2020-07" db="EMBL/GenBank/DDBJ databases">
        <authorList>
            <person name="Feng H."/>
        </authorList>
    </citation>
    <scope>NUCLEOTIDE SEQUENCE [LARGE SCALE GENOMIC DNA]</scope>
    <source>
        <strain evidence="2">s-11</strain>
    </source>
</reference>
<gene>
    <name evidence="1" type="ORF">H1164_09405</name>
</gene>
<name>A0A7W2AHD5_9BACL</name>
<keyword evidence="2" id="KW-1185">Reference proteome</keyword>
<accession>A0A7W2AHD5</accession>
<dbReference type="Proteomes" id="UP000530514">
    <property type="component" value="Unassembled WGS sequence"/>
</dbReference>